<name>A0A8J4AV61_9CHLO</name>
<feature type="region of interest" description="Disordered" evidence="1">
    <location>
        <begin position="1"/>
        <end position="54"/>
    </location>
</feature>
<dbReference type="AlphaFoldDB" id="A0A8J4AV61"/>
<evidence type="ECO:0000313" key="3">
    <source>
        <dbReference type="Proteomes" id="UP000747399"/>
    </source>
</evidence>
<proteinExistence type="predicted"/>
<feature type="compositionally biased region" description="Polar residues" evidence="1">
    <location>
        <begin position="1"/>
        <end position="11"/>
    </location>
</feature>
<protein>
    <submittedName>
        <fullName evidence="2">Uncharacterized protein</fullName>
    </submittedName>
</protein>
<keyword evidence="3" id="KW-1185">Reference proteome</keyword>
<gene>
    <name evidence="2" type="ORF">Vafri_4628</name>
</gene>
<dbReference type="Proteomes" id="UP000747399">
    <property type="component" value="Unassembled WGS sequence"/>
</dbReference>
<sequence length="114" mass="11867">MKSRPSSSKQCPNRRGFRSGPAAEKSAATQRRIAPQRPASQPGRVSREESAKDVPVAVDVSAVAGVADPADVADVAGVAGVAVVVAAARRSADPSSSSDNLQWSSNVWYVSRCF</sequence>
<accession>A0A8J4AV61</accession>
<reference evidence="2" key="1">
    <citation type="journal article" date="2021" name="Proc. Natl. Acad. Sci. U.S.A.">
        <title>Three genomes in the algal genus Volvox reveal the fate of a haploid sex-determining region after a transition to homothallism.</title>
        <authorList>
            <person name="Yamamoto K."/>
            <person name="Hamaji T."/>
            <person name="Kawai-Toyooka H."/>
            <person name="Matsuzaki R."/>
            <person name="Takahashi F."/>
            <person name="Nishimura Y."/>
            <person name="Kawachi M."/>
            <person name="Noguchi H."/>
            <person name="Minakuchi Y."/>
            <person name="Umen J.G."/>
            <person name="Toyoda A."/>
            <person name="Nozaki H."/>
        </authorList>
    </citation>
    <scope>NUCLEOTIDE SEQUENCE</scope>
    <source>
        <strain evidence="2">NIES-3780</strain>
    </source>
</reference>
<comment type="caution">
    <text evidence="2">The sequence shown here is derived from an EMBL/GenBank/DDBJ whole genome shotgun (WGS) entry which is preliminary data.</text>
</comment>
<evidence type="ECO:0000313" key="2">
    <source>
        <dbReference type="EMBL" id="GIL48361.1"/>
    </source>
</evidence>
<organism evidence="2 3">
    <name type="scientific">Volvox africanus</name>
    <dbReference type="NCBI Taxonomy" id="51714"/>
    <lineage>
        <taxon>Eukaryota</taxon>
        <taxon>Viridiplantae</taxon>
        <taxon>Chlorophyta</taxon>
        <taxon>core chlorophytes</taxon>
        <taxon>Chlorophyceae</taxon>
        <taxon>CS clade</taxon>
        <taxon>Chlamydomonadales</taxon>
        <taxon>Volvocaceae</taxon>
        <taxon>Volvox</taxon>
    </lineage>
</organism>
<evidence type="ECO:0000256" key="1">
    <source>
        <dbReference type="SAM" id="MobiDB-lite"/>
    </source>
</evidence>
<dbReference type="EMBL" id="BNCO01000005">
    <property type="protein sequence ID" value="GIL48361.1"/>
    <property type="molecule type" value="Genomic_DNA"/>
</dbReference>